<dbReference type="GO" id="GO:0016491">
    <property type="term" value="F:oxidoreductase activity"/>
    <property type="evidence" value="ECO:0007669"/>
    <property type="project" value="InterPro"/>
</dbReference>
<dbReference type="Proteomes" id="UP000199642">
    <property type="component" value="Unassembled WGS sequence"/>
</dbReference>
<dbReference type="EMBL" id="FOPC01000003">
    <property type="protein sequence ID" value="SFG41201.1"/>
    <property type="molecule type" value="Genomic_DNA"/>
</dbReference>
<accession>A0A1I2RTU8</accession>
<dbReference type="STRING" id="435880.SAMN04487988_103302"/>
<feature type="transmembrane region" description="Helical" evidence="1">
    <location>
        <begin position="94"/>
        <end position="112"/>
    </location>
</feature>
<gene>
    <name evidence="3" type="ORF">SAMN04487988_103302</name>
</gene>
<evidence type="ECO:0000313" key="4">
    <source>
        <dbReference type="Proteomes" id="UP000199642"/>
    </source>
</evidence>
<dbReference type="InterPro" id="IPR006694">
    <property type="entry name" value="Fatty_acid_hydroxylase"/>
</dbReference>
<dbReference type="OrthoDB" id="9784228at2"/>
<evidence type="ECO:0000256" key="1">
    <source>
        <dbReference type="SAM" id="Phobius"/>
    </source>
</evidence>
<name>A0A1I2RTU8_9BACT</name>
<organism evidence="3 4">
    <name type="scientific">Algoriphagus hitonicola</name>
    <dbReference type="NCBI Taxonomy" id="435880"/>
    <lineage>
        <taxon>Bacteria</taxon>
        <taxon>Pseudomonadati</taxon>
        <taxon>Bacteroidota</taxon>
        <taxon>Cytophagia</taxon>
        <taxon>Cytophagales</taxon>
        <taxon>Cyclobacteriaceae</taxon>
        <taxon>Algoriphagus</taxon>
    </lineage>
</organism>
<feature type="transmembrane region" description="Helical" evidence="1">
    <location>
        <begin position="12"/>
        <end position="35"/>
    </location>
</feature>
<keyword evidence="4" id="KW-1185">Reference proteome</keyword>
<feature type="transmembrane region" description="Helical" evidence="1">
    <location>
        <begin position="118"/>
        <end position="141"/>
    </location>
</feature>
<dbReference type="GO" id="GO:0008610">
    <property type="term" value="P:lipid biosynthetic process"/>
    <property type="evidence" value="ECO:0007669"/>
    <property type="project" value="InterPro"/>
</dbReference>
<sequence length="307" mass="35182">MKTSIQKSLWTVSLCITCAFVLILSIGLIASYLVPNYSLKLLLLFFQGWLIWTFLEYFIHRFLMHELIVPGSKDTLFNHHNHHKDPGSMKVNHWDRLISLLLVLLTFALALIKNELWMTISGFIFGFAFYSYLHLLLHLPIGKILLPRIQRAHILHHSIRPNKGYSFSTILWDWMFGTLPSKNDRLTESMMKKYFSDFDHRGHLSSWTLPIPPIAIGLILLTASCAPVFSDLQSARTLGKGELEATPYYTTTGNDSEFDGDTHLRLLIRQNLSNNAFRIEYGRIFDADGGIGQLSLGYSINLKPINR</sequence>
<keyword evidence="1" id="KW-0812">Transmembrane</keyword>
<feature type="transmembrane region" description="Helical" evidence="1">
    <location>
        <begin position="41"/>
        <end position="59"/>
    </location>
</feature>
<dbReference type="RefSeq" id="WP_092789872.1">
    <property type="nucleotide sequence ID" value="NZ_FOPC01000003.1"/>
</dbReference>
<dbReference type="Pfam" id="PF04116">
    <property type="entry name" value="FA_hydroxylase"/>
    <property type="match status" value="1"/>
</dbReference>
<keyword evidence="1" id="KW-1133">Transmembrane helix</keyword>
<dbReference type="AlphaFoldDB" id="A0A1I2RTU8"/>
<keyword evidence="1" id="KW-0472">Membrane</keyword>
<reference evidence="4" key="1">
    <citation type="submission" date="2016-10" db="EMBL/GenBank/DDBJ databases">
        <authorList>
            <person name="Varghese N."/>
            <person name="Submissions S."/>
        </authorList>
    </citation>
    <scope>NUCLEOTIDE SEQUENCE [LARGE SCALE GENOMIC DNA]</scope>
    <source>
        <strain evidence="4">DSM 19315</strain>
    </source>
</reference>
<dbReference type="GO" id="GO:0005506">
    <property type="term" value="F:iron ion binding"/>
    <property type="evidence" value="ECO:0007669"/>
    <property type="project" value="InterPro"/>
</dbReference>
<proteinExistence type="predicted"/>
<evidence type="ECO:0000313" key="3">
    <source>
        <dbReference type="EMBL" id="SFG41201.1"/>
    </source>
</evidence>
<evidence type="ECO:0000259" key="2">
    <source>
        <dbReference type="Pfam" id="PF04116"/>
    </source>
</evidence>
<protein>
    <submittedName>
        <fullName evidence="3">Fatty acid hydroxylase superfamily protein</fullName>
    </submittedName>
</protein>
<feature type="domain" description="Fatty acid hydroxylase" evidence="2">
    <location>
        <begin position="47"/>
        <end position="178"/>
    </location>
</feature>